<dbReference type="EMBL" id="JAGSYN010000051">
    <property type="protein sequence ID" value="KAG7665137.1"/>
    <property type="molecule type" value="Genomic_DNA"/>
</dbReference>
<protein>
    <recommendedName>
        <fullName evidence="3">Endonuclease/exonuclease/phosphatase domain-containing protein</fullName>
    </recommendedName>
</protein>
<dbReference type="GO" id="GO:0000175">
    <property type="term" value="F:3'-5'-RNA exonuclease activity"/>
    <property type="evidence" value="ECO:0007669"/>
    <property type="project" value="TreeGrafter"/>
</dbReference>
<evidence type="ECO:0008006" key="3">
    <source>
        <dbReference type="Google" id="ProtNLM"/>
    </source>
</evidence>
<gene>
    <name evidence="1" type="ORF">J8A68_001193</name>
</gene>
<sequence length="533" mass="60277">MFVSRGHQYFRTNLEPFERPWSERKDAAIAAMSENCLKVPTIITLQDALLSQVNDIKNGLNENKGTSWTYFGYGADDGAQAGKFNPIFYDSTQWTLDSGRQRWFSMSPSEPSRYPPATNNTTIIEATLIHKATGNAVNILNTQLDDKHEDTRQLGALDLRVYAEKSMLIGHPTVVTGDFNSNKSDRPYKYISNPRWLVDCSRYEKPESKNFFSTFSGFSGPEGETTDFIFADIQTVLGSNYEIIDNKSKDGTYRFSNHRPVIRLAPYHFRIYNNNIRVAGTNLEPFELPWSERKDAAIAAMSENCMEIPTIITLQGALLSQVNDIKKALNENEGTAWTYFGYGADDGAEAGELNPIFYDSNEWTLETGSQIWISMTPNVPSLFPMETQKRIITMATFKHNSRRLSILNTQFDDKRGALAVFGAQSIEQWTRELMKDGHLTVVTGGINCRKEHQPYEVITETLSDCSKKFSPRYSTYSSFSVPEGDTSDFETIDFVFVDAGNIATTNYQVIENKSKDGTFRFSDHRPVIADVFI</sequence>
<evidence type="ECO:0000313" key="2">
    <source>
        <dbReference type="Proteomes" id="UP000694255"/>
    </source>
</evidence>
<dbReference type="OrthoDB" id="276515at2759"/>
<evidence type="ECO:0000313" key="1">
    <source>
        <dbReference type="EMBL" id="KAG7665137.1"/>
    </source>
</evidence>
<dbReference type="InterPro" id="IPR050410">
    <property type="entry name" value="CCR4/nocturin_mRNA_transcr"/>
</dbReference>
<name>A0A8J5QUC5_9ASCO</name>
<organism evidence="1 2">
    <name type="scientific">[Candida] subhashii</name>
    <dbReference type="NCBI Taxonomy" id="561895"/>
    <lineage>
        <taxon>Eukaryota</taxon>
        <taxon>Fungi</taxon>
        <taxon>Dikarya</taxon>
        <taxon>Ascomycota</taxon>
        <taxon>Saccharomycotina</taxon>
        <taxon>Pichiomycetes</taxon>
        <taxon>Debaryomycetaceae</taxon>
        <taxon>Spathaspora</taxon>
    </lineage>
</organism>
<comment type="caution">
    <text evidence="1">The sequence shown here is derived from an EMBL/GenBank/DDBJ whole genome shotgun (WGS) entry which is preliminary data.</text>
</comment>
<dbReference type="PANTHER" id="PTHR12121">
    <property type="entry name" value="CARBON CATABOLITE REPRESSOR PROTEIN 4"/>
    <property type="match status" value="1"/>
</dbReference>
<reference evidence="1 2" key="1">
    <citation type="journal article" date="2021" name="DNA Res.">
        <title>Genome analysis of Candida subhashii reveals its hybrid nature and dual mitochondrial genome conformations.</title>
        <authorList>
            <person name="Mixao V."/>
            <person name="Hegedusova E."/>
            <person name="Saus E."/>
            <person name="Pryszcz L.P."/>
            <person name="Cillingova A."/>
            <person name="Nosek J."/>
            <person name="Gabaldon T."/>
        </authorList>
    </citation>
    <scope>NUCLEOTIDE SEQUENCE [LARGE SCALE GENOMIC DNA]</scope>
    <source>
        <strain evidence="1 2">CBS 10753</strain>
    </source>
</reference>
<dbReference type="GeneID" id="73467994"/>
<dbReference type="Proteomes" id="UP000694255">
    <property type="component" value="Unassembled WGS sequence"/>
</dbReference>
<dbReference type="PANTHER" id="PTHR12121:SF36">
    <property type="entry name" value="ENDONUCLEASE_EXONUCLEASE_PHOSPHATASE DOMAIN-CONTAINING PROTEIN"/>
    <property type="match status" value="1"/>
</dbReference>
<dbReference type="AlphaFoldDB" id="A0A8J5QUC5"/>
<proteinExistence type="predicted"/>
<keyword evidence="2" id="KW-1185">Reference proteome</keyword>
<dbReference type="RefSeq" id="XP_049265369.1">
    <property type="nucleotide sequence ID" value="XM_049404820.1"/>
</dbReference>
<accession>A0A8J5QUC5</accession>